<dbReference type="GeneID" id="54406228"/>
<organism evidence="2 3">
    <name type="scientific">Dothidotthia symphoricarpi CBS 119687</name>
    <dbReference type="NCBI Taxonomy" id="1392245"/>
    <lineage>
        <taxon>Eukaryota</taxon>
        <taxon>Fungi</taxon>
        <taxon>Dikarya</taxon>
        <taxon>Ascomycota</taxon>
        <taxon>Pezizomycotina</taxon>
        <taxon>Dothideomycetes</taxon>
        <taxon>Pleosporomycetidae</taxon>
        <taxon>Pleosporales</taxon>
        <taxon>Dothidotthiaceae</taxon>
        <taxon>Dothidotthia</taxon>
    </lineage>
</organism>
<dbReference type="OrthoDB" id="8119704at2759"/>
<accession>A0A6A6AF75</accession>
<dbReference type="AlphaFoldDB" id="A0A6A6AF75"/>
<dbReference type="SUPFAM" id="SSF53474">
    <property type="entry name" value="alpha/beta-Hydrolases"/>
    <property type="match status" value="1"/>
</dbReference>
<feature type="domain" description="AB hydrolase-1" evidence="1">
    <location>
        <begin position="27"/>
        <end position="284"/>
    </location>
</feature>
<dbReference type="InterPro" id="IPR000073">
    <property type="entry name" value="AB_hydrolase_1"/>
</dbReference>
<keyword evidence="3" id="KW-1185">Reference proteome</keyword>
<protein>
    <submittedName>
        <fullName evidence="2">Alpha/beta-hydrolase</fullName>
    </submittedName>
</protein>
<proteinExistence type="predicted"/>
<dbReference type="RefSeq" id="XP_033525009.1">
    <property type="nucleotide sequence ID" value="XM_033665796.1"/>
</dbReference>
<dbReference type="Pfam" id="PF12697">
    <property type="entry name" value="Abhydrolase_6"/>
    <property type="match status" value="1"/>
</dbReference>
<keyword evidence="2" id="KW-0378">Hydrolase</keyword>
<sequence length="300" mass="33006">MSSFTLDTPHGLISVTDTALKTSTPTLLLLHGNSSSSKIWRHIFDSPHITQKYRVVAFDLPGHGASSNAPDPETTYCMRGYAELAVQVLQHLNIERVVIVGWSLGGHVGIEMVGLLSSSAAGYDSASAVEVSGLMIIGTPPARGKEEIGRGFKFQDAHLGVAAKVDWTDEEAGAFARESAPRGKEELFEPWMEVDAKRTDGRSRMMMWKRFAAEQGDGEYGRSADQRKLMETEDVLTAVVNGGEEPYVNLEYLEGIKWKRLWGGECMRLEGLGHAPFWESPELFEGLLSKFLGNCEGLKK</sequence>
<dbReference type="PANTHER" id="PTHR43798">
    <property type="entry name" value="MONOACYLGLYCEROL LIPASE"/>
    <property type="match status" value="1"/>
</dbReference>
<gene>
    <name evidence="2" type="ORF">P153DRAFT_338619</name>
</gene>
<dbReference type="GO" id="GO:0016787">
    <property type="term" value="F:hydrolase activity"/>
    <property type="evidence" value="ECO:0007669"/>
    <property type="project" value="UniProtKB-KW"/>
</dbReference>
<dbReference type="Proteomes" id="UP000799771">
    <property type="component" value="Unassembled WGS sequence"/>
</dbReference>
<name>A0A6A6AF75_9PLEO</name>
<dbReference type="InterPro" id="IPR029058">
    <property type="entry name" value="AB_hydrolase_fold"/>
</dbReference>
<dbReference type="PRINTS" id="PR00111">
    <property type="entry name" value="ABHYDROLASE"/>
</dbReference>
<evidence type="ECO:0000313" key="3">
    <source>
        <dbReference type="Proteomes" id="UP000799771"/>
    </source>
</evidence>
<dbReference type="Gene3D" id="3.40.50.1820">
    <property type="entry name" value="alpha/beta hydrolase"/>
    <property type="match status" value="1"/>
</dbReference>
<evidence type="ECO:0000313" key="2">
    <source>
        <dbReference type="EMBL" id="KAF2130622.1"/>
    </source>
</evidence>
<dbReference type="GO" id="GO:0016020">
    <property type="term" value="C:membrane"/>
    <property type="evidence" value="ECO:0007669"/>
    <property type="project" value="TreeGrafter"/>
</dbReference>
<evidence type="ECO:0000259" key="1">
    <source>
        <dbReference type="Pfam" id="PF12697"/>
    </source>
</evidence>
<dbReference type="InterPro" id="IPR050266">
    <property type="entry name" value="AB_hydrolase_sf"/>
</dbReference>
<reference evidence="2" key="1">
    <citation type="journal article" date="2020" name="Stud. Mycol.">
        <title>101 Dothideomycetes genomes: a test case for predicting lifestyles and emergence of pathogens.</title>
        <authorList>
            <person name="Haridas S."/>
            <person name="Albert R."/>
            <person name="Binder M."/>
            <person name="Bloem J."/>
            <person name="Labutti K."/>
            <person name="Salamov A."/>
            <person name="Andreopoulos B."/>
            <person name="Baker S."/>
            <person name="Barry K."/>
            <person name="Bills G."/>
            <person name="Bluhm B."/>
            <person name="Cannon C."/>
            <person name="Castanera R."/>
            <person name="Culley D."/>
            <person name="Daum C."/>
            <person name="Ezra D."/>
            <person name="Gonzalez J."/>
            <person name="Henrissat B."/>
            <person name="Kuo A."/>
            <person name="Liang C."/>
            <person name="Lipzen A."/>
            <person name="Lutzoni F."/>
            <person name="Magnuson J."/>
            <person name="Mondo S."/>
            <person name="Nolan M."/>
            <person name="Ohm R."/>
            <person name="Pangilinan J."/>
            <person name="Park H.-J."/>
            <person name="Ramirez L."/>
            <person name="Alfaro M."/>
            <person name="Sun H."/>
            <person name="Tritt A."/>
            <person name="Yoshinaga Y."/>
            <person name="Zwiers L.-H."/>
            <person name="Turgeon B."/>
            <person name="Goodwin S."/>
            <person name="Spatafora J."/>
            <person name="Crous P."/>
            <person name="Grigoriev I."/>
        </authorList>
    </citation>
    <scope>NUCLEOTIDE SEQUENCE</scope>
    <source>
        <strain evidence="2">CBS 119687</strain>
    </source>
</reference>
<dbReference type="PANTHER" id="PTHR43798:SF33">
    <property type="entry name" value="HYDROLASE, PUTATIVE (AFU_ORTHOLOGUE AFUA_2G14860)-RELATED"/>
    <property type="match status" value="1"/>
</dbReference>
<dbReference type="EMBL" id="ML977504">
    <property type="protein sequence ID" value="KAF2130622.1"/>
    <property type="molecule type" value="Genomic_DNA"/>
</dbReference>